<dbReference type="HOGENOM" id="CLU_046155_0_0_1"/>
<dbReference type="Gene3D" id="3.30.420.10">
    <property type="entry name" value="Ribonuclease H-like superfamily/Ribonuclease H"/>
    <property type="match status" value="1"/>
</dbReference>
<dbReference type="GeneID" id="6072404"/>
<dbReference type="EMBL" id="DS547094">
    <property type="protein sequence ID" value="EDR12456.1"/>
    <property type="molecule type" value="Genomic_DNA"/>
</dbReference>
<dbReference type="STRING" id="486041.B0CYI2"/>
<dbReference type="PANTHER" id="PTHR28083:SF1">
    <property type="entry name" value="GOOD FOR FULL DBP5 ACTIVITY PROTEIN 2"/>
    <property type="match status" value="1"/>
</dbReference>
<dbReference type="Proteomes" id="UP000001194">
    <property type="component" value="Unassembled WGS sequence"/>
</dbReference>
<dbReference type="Pfam" id="PF21762">
    <property type="entry name" value="DEDDh_C"/>
    <property type="match status" value="1"/>
</dbReference>
<dbReference type="InterPro" id="IPR012337">
    <property type="entry name" value="RNaseH-like_sf"/>
</dbReference>
<feature type="domain" description="Gfd2/YDR514C-like C-terminal" evidence="2">
    <location>
        <begin position="164"/>
        <end position="346"/>
    </location>
</feature>
<feature type="region of interest" description="Disordered" evidence="1">
    <location>
        <begin position="374"/>
        <end position="403"/>
    </location>
</feature>
<accession>B0CYI2</accession>
<dbReference type="KEGG" id="lbc:LACBIDRAFT_311875"/>
<evidence type="ECO:0000313" key="4">
    <source>
        <dbReference type="Proteomes" id="UP000001194"/>
    </source>
</evidence>
<dbReference type="InterPro" id="IPR048519">
    <property type="entry name" value="Gfd2/YDR514C-like_C"/>
</dbReference>
<protein>
    <submittedName>
        <fullName evidence="3">Predicted protein</fullName>
    </submittedName>
</protein>
<dbReference type="InterPro" id="IPR040151">
    <property type="entry name" value="Gfd2/YDR514C-like"/>
</dbReference>
<evidence type="ECO:0000313" key="3">
    <source>
        <dbReference type="EMBL" id="EDR12456.1"/>
    </source>
</evidence>
<dbReference type="AlphaFoldDB" id="B0CYI2"/>
<dbReference type="InParanoid" id="B0CYI2"/>
<dbReference type="InterPro" id="IPR036397">
    <property type="entry name" value="RNaseH_sf"/>
</dbReference>
<dbReference type="PANTHER" id="PTHR28083">
    <property type="entry name" value="GOOD FOR FULL DBP5 ACTIVITY PROTEIN 2"/>
    <property type="match status" value="1"/>
</dbReference>
<keyword evidence="4" id="KW-1185">Reference proteome</keyword>
<name>B0CYI2_LACBS</name>
<dbReference type="RefSeq" id="XP_001876720.1">
    <property type="nucleotide sequence ID" value="XM_001876685.1"/>
</dbReference>
<gene>
    <name evidence="3" type="ORF">LACBIDRAFT_311875</name>
</gene>
<evidence type="ECO:0000259" key="2">
    <source>
        <dbReference type="Pfam" id="PF21762"/>
    </source>
</evidence>
<reference evidence="3 4" key="1">
    <citation type="journal article" date="2008" name="Nature">
        <title>The genome of Laccaria bicolor provides insights into mycorrhizal symbiosis.</title>
        <authorList>
            <person name="Martin F."/>
            <person name="Aerts A."/>
            <person name="Ahren D."/>
            <person name="Brun A."/>
            <person name="Danchin E.G.J."/>
            <person name="Duchaussoy F."/>
            <person name="Gibon J."/>
            <person name="Kohler A."/>
            <person name="Lindquist E."/>
            <person name="Pereda V."/>
            <person name="Salamov A."/>
            <person name="Shapiro H.J."/>
            <person name="Wuyts J."/>
            <person name="Blaudez D."/>
            <person name="Buee M."/>
            <person name="Brokstein P."/>
            <person name="Canbaeck B."/>
            <person name="Cohen D."/>
            <person name="Courty P.E."/>
            <person name="Coutinho P.M."/>
            <person name="Delaruelle C."/>
            <person name="Detter J.C."/>
            <person name="Deveau A."/>
            <person name="DiFazio S."/>
            <person name="Duplessis S."/>
            <person name="Fraissinet-Tachet L."/>
            <person name="Lucic E."/>
            <person name="Frey-Klett P."/>
            <person name="Fourrey C."/>
            <person name="Feussner I."/>
            <person name="Gay G."/>
            <person name="Grimwood J."/>
            <person name="Hoegger P.J."/>
            <person name="Jain P."/>
            <person name="Kilaru S."/>
            <person name="Labbe J."/>
            <person name="Lin Y.C."/>
            <person name="Legue V."/>
            <person name="Le Tacon F."/>
            <person name="Marmeisse R."/>
            <person name="Melayah D."/>
            <person name="Montanini B."/>
            <person name="Muratet M."/>
            <person name="Nehls U."/>
            <person name="Niculita-Hirzel H."/>
            <person name="Oudot-Le Secq M.P."/>
            <person name="Peter M."/>
            <person name="Quesneville H."/>
            <person name="Rajashekar B."/>
            <person name="Reich M."/>
            <person name="Rouhier N."/>
            <person name="Schmutz J."/>
            <person name="Yin T."/>
            <person name="Chalot M."/>
            <person name="Henrissat B."/>
            <person name="Kuees U."/>
            <person name="Lucas S."/>
            <person name="Van de Peer Y."/>
            <person name="Podila G.K."/>
            <person name="Polle A."/>
            <person name="Pukkila P.J."/>
            <person name="Richardson P.M."/>
            <person name="Rouze P."/>
            <person name="Sanders I.R."/>
            <person name="Stajich J.E."/>
            <person name="Tunlid A."/>
            <person name="Tuskan G."/>
            <person name="Grigoriev I.V."/>
        </authorList>
    </citation>
    <scope>NUCLEOTIDE SEQUENCE [LARGE SCALE GENOMIC DNA]</scope>
    <source>
        <strain evidence="4">S238N-H82 / ATCC MYA-4686</strain>
    </source>
</reference>
<organism evidence="4">
    <name type="scientific">Laccaria bicolor (strain S238N-H82 / ATCC MYA-4686)</name>
    <name type="common">Bicoloured deceiver</name>
    <name type="synonym">Laccaria laccata var. bicolor</name>
    <dbReference type="NCBI Taxonomy" id="486041"/>
    <lineage>
        <taxon>Eukaryota</taxon>
        <taxon>Fungi</taxon>
        <taxon>Dikarya</taxon>
        <taxon>Basidiomycota</taxon>
        <taxon>Agaricomycotina</taxon>
        <taxon>Agaricomycetes</taxon>
        <taxon>Agaricomycetidae</taxon>
        <taxon>Agaricales</taxon>
        <taxon>Agaricineae</taxon>
        <taxon>Hydnangiaceae</taxon>
        <taxon>Laccaria</taxon>
    </lineage>
</organism>
<proteinExistence type="predicted"/>
<dbReference type="SUPFAM" id="SSF53098">
    <property type="entry name" value="Ribonuclease H-like"/>
    <property type="match status" value="1"/>
</dbReference>
<evidence type="ECO:0000256" key="1">
    <source>
        <dbReference type="SAM" id="MobiDB-lite"/>
    </source>
</evidence>
<feature type="compositionally biased region" description="Acidic residues" evidence="1">
    <location>
        <begin position="377"/>
        <end position="386"/>
    </location>
</feature>
<dbReference type="GO" id="GO:0003676">
    <property type="term" value="F:nucleic acid binding"/>
    <property type="evidence" value="ECO:0007669"/>
    <property type="project" value="InterPro"/>
</dbReference>
<dbReference type="OrthoDB" id="5953249at2759"/>
<sequence length="403" mass="45310">MARDTVLTGYYRYTDIWFEWAQALPDVEDREPLKAILAHDALVDPEHPLHIDGVNGVQLYIGTFSSGEARLLFSSAQVDYVRYWLHAMGLTKHTISLPYSDCLLTESSLHTVSPVVYSDGSAVRAAIKTIDKNNKRLKGSNPKLTHRRHVFERVRSLWAEKKGVWCAIDFEAWERDHTVLTEVGWSFSGWKDGIQVEGREHLIVEEAKKFTNSQYVPDHRYDYQFGSSTNVKKVEFKKQIGDLLSSLTQYGPVFLVFHDDKQDIKYLQSASVNAPLVGLSYTLPDGMPDGGLFVIDTADLIGALLGDASGNTRGLEKMCNLLQIKTSYLHNAGNDAQFTMMALKDMANGDPIDIQREKRWPNQTSSGVTVELQPWQEDSDYSDEEGVVPPIAGYDLETGELNN</sequence>
<dbReference type="GO" id="GO:0005634">
    <property type="term" value="C:nucleus"/>
    <property type="evidence" value="ECO:0007669"/>
    <property type="project" value="TreeGrafter"/>
</dbReference>